<dbReference type="AlphaFoldDB" id="A0AAU7UER7"/>
<dbReference type="SMART" id="SM00960">
    <property type="entry name" value="Robl_LC7"/>
    <property type="match status" value="1"/>
</dbReference>
<reference evidence="2" key="1">
    <citation type="submission" date="2024-06" db="EMBL/GenBank/DDBJ databases">
        <title>Draft Genome Sequence of Deinococcus sonorensis Type Strain KR-87, a Biofilm Producing Representative of the Genus Deinococcus.</title>
        <authorList>
            <person name="Boren L.S."/>
            <person name="Grosso R.A."/>
            <person name="Hugenberg-Cox A.N."/>
            <person name="Hill J.T.E."/>
            <person name="Albert C.M."/>
            <person name="Tuohy J.M."/>
        </authorList>
    </citation>
    <scope>NUCLEOTIDE SEQUENCE</scope>
    <source>
        <strain evidence="2">KR-87</strain>
    </source>
</reference>
<sequence>MSNPVYLLVVDSLSSAVSERAADTMLRAALRDARLSPDTVTAQDIQRVLSGPLLTRLASVLPPAQASRELRVLARRVAMEHPKAPTLFMDPDGPLNWEQVPTPATVSVGSEDLGSDDFEFDDPDYSAFQGNERLYDLKSPAGQQDLLSDLARQPGVVGVVLCDKSGQVLRALAPKNAAQLGSIVAATVLLFRQRTLNILSADLGSTKVCMRPLGSHCVAVLAGEGVNIGRLMTELKQIQETA</sequence>
<accession>A0AAU7UER7</accession>
<evidence type="ECO:0000259" key="1">
    <source>
        <dbReference type="SMART" id="SM00960"/>
    </source>
</evidence>
<proteinExistence type="predicted"/>
<name>A0AAU7UER7_9DEIO</name>
<evidence type="ECO:0000313" key="2">
    <source>
        <dbReference type="EMBL" id="XBV86900.1"/>
    </source>
</evidence>
<dbReference type="InterPro" id="IPR004942">
    <property type="entry name" value="Roadblock/LAMTOR2_dom"/>
</dbReference>
<dbReference type="KEGG" id="dsc:ABOD76_11495"/>
<feature type="domain" description="Roadblock/LAMTOR2" evidence="1">
    <location>
        <begin position="143"/>
        <end position="222"/>
    </location>
</feature>
<protein>
    <submittedName>
        <fullName evidence="2">Roadblock/LC7 domain-containing protein</fullName>
    </submittedName>
</protein>
<gene>
    <name evidence="2" type="ORF">ABOD76_11495</name>
</gene>
<dbReference type="Gene3D" id="3.30.450.30">
    <property type="entry name" value="Dynein light chain 2a, cytoplasmic"/>
    <property type="match status" value="1"/>
</dbReference>
<organism evidence="2">
    <name type="scientific">Deinococcus sonorensis KR-87</name>
    <dbReference type="NCBI Taxonomy" id="694439"/>
    <lineage>
        <taxon>Bacteria</taxon>
        <taxon>Thermotogati</taxon>
        <taxon>Deinococcota</taxon>
        <taxon>Deinococci</taxon>
        <taxon>Deinococcales</taxon>
        <taxon>Deinococcaceae</taxon>
        <taxon>Deinococcus</taxon>
    </lineage>
</organism>
<dbReference type="RefSeq" id="WP_350244991.1">
    <property type="nucleotide sequence ID" value="NZ_CP158299.1"/>
</dbReference>
<dbReference type="EMBL" id="CP158299">
    <property type="protein sequence ID" value="XBV86900.1"/>
    <property type="molecule type" value="Genomic_DNA"/>
</dbReference>
<dbReference type="SUPFAM" id="SSF103196">
    <property type="entry name" value="Roadblock/LC7 domain"/>
    <property type="match status" value="1"/>
</dbReference>